<sequence>MGPPRYADLEYEYVDVRLEDPLEPACADGGLDFREDMSDLKIR</sequence>
<keyword evidence="2" id="KW-1185">Reference proteome</keyword>
<evidence type="ECO:0000313" key="1">
    <source>
        <dbReference type="EMBL" id="SLM46327.1"/>
    </source>
</evidence>
<evidence type="ECO:0000313" key="2">
    <source>
        <dbReference type="Proteomes" id="UP000192042"/>
    </source>
</evidence>
<dbReference type="Proteomes" id="UP000192042">
    <property type="component" value="Chromosome I"/>
</dbReference>
<name>A0A1W1I034_9BACT</name>
<dbReference type="KEGG" id="nja:NSJP_0154"/>
<accession>A0A1W1I034</accession>
<dbReference type="EMBL" id="LT828648">
    <property type="protein sequence ID" value="SLM46327.1"/>
    <property type="molecule type" value="Genomic_DNA"/>
</dbReference>
<dbReference type="AlphaFoldDB" id="A0A1W1I034"/>
<proteinExistence type="predicted"/>
<protein>
    <submittedName>
        <fullName evidence="1">Uncharacterized protein</fullName>
    </submittedName>
</protein>
<gene>
    <name evidence="1" type="ORF">NSJP_0154</name>
</gene>
<organism evidence="1 2">
    <name type="scientific">Nitrospira japonica</name>
    <dbReference type="NCBI Taxonomy" id="1325564"/>
    <lineage>
        <taxon>Bacteria</taxon>
        <taxon>Pseudomonadati</taxon>
        <taxon>Nitrospirota</taxon>
        <taxon>Nitrospiria</taxon>
        <taxon>Nitrospirales</taxon>
        <taxon>Nitrospiraceae</taxon>
        <taxon>Nitrospira</taxon>
    </lineage>
</organism>
<reference evidence="1 2" key="1">
    <citation type="submission" date="2017-03" db="EMBL/GenBank/DDBJ databases">
        <authorList>
            <person name="Afonso C.L."/>
            <person name="Miller P.J."/>
            <person name="Scott M.A."/>
            <person name="Spackman E."/>
            <person name="Goraichik I."/>
            <person name="Dimitrov K.M."/>
            <person name="Suarez D.L."/>
            <person name="Swayne D.E."/>
        </authorList>
    </citation>
    <scope>NUCLEOTIDE SEQUENCE [LARGE SCALE GENOMIC DNA]</scope>
    <source>
        <strain evidence="1">Genome sequencing of Nitrospira japonica strain NJ11</strain>
    </source>
</reference>